<dbReference type="Pfam" id="PF00106">
    <property type="entry name" value="adh_short"/>
    <property type="match status" value="1"/>
</dbReference>
<comment type="similarity">
    <text evidence="1 3">Belongs to the short-chain dehydrogenases/reductases (SDR) family.</text>
</comment>
<gene>
    <name evidence="5" type="ORF">AVDCRST_MAG75-227</name>
</gene>
<dbReference type="GO" id="GO:0016020">
    <property type="term" value="C:membrane"/>
    <property type="evidence" value="ECO:0007669"/>
    <property type="project" value="TreeGrafter"/>
</dbReference>
<name>A0A6J4N318_9ACTN</name>
<evidence type="ECO:0000259" key="4">
    <source>
        <dbReference type="SMART" id="SM00822"/>
    </source>
</evidence>
<dbReference type="PANTHER" id="PTHR44196:SF1">
    <property type="entry name" value="DEHYDROGENASE_REDUCTASE SDR FAMILY MEMBER 7B"/>
    <property type="match status" value="1"/>
</dbReference>
<dbReference type="PRINTS" id="PR00080">
    <property type="entry name" value="SDRFAMILY"/>
</dbReference>
<dbReference type="Gene3D" id="3.40.50.720">
    <property type="entry name" value="NAD(P)-binding Rossmann-like Domain"/>
    <property type="match status" value="1"/>
</dbReference>
<feature type="domain" description="Ketoreductase" evidence="4">
    <location>
        <begin position="60"/>
        <end position="234"/>
    </location>
</feature>
<dbReference type="PANTHER" id="PTHR44196">
    <property type="entry name" value="DEHYDROGENASE/REDUCTASE SDR FAMILY MEMBER 7B"/>
    <property type="match status" value="1"/>
</dbReference>
<dbReference type="AlphaFoldDB" id="A0A6J4N318"/>
<organism evidence="5">
    <name type="scientific">uncultured Propionibacteriaceae bacterium</name>
    <dbReference type="NCBI Taxonomy" id="257457"/>
    <lineage>
        <taxon>Bacteria</taxon>
        <taxon>Bacillati</taxon>
        <taxon>Actinomycetota</taxon>
        <taxon>Actinomycetes</taxon>
        <taxon>Propionibacteriales</taxon>
        <taxon>Propionibacteriaceae</taxon>
        <taxon>environmental samples</taxon>
    </lineage>
</organism>
<dbReference type="EMBL" id="CADCUO010000015">
    <property type="protein sequence ID" value="CAA9372762.1"/>
    <property type="molecule type" value="Genomic_DNA"/>
</dbReference>
<accession>A0A6J4N318</accession>
<reference evidence="5" key="1">
    <citation type="submission" date="2020-02" db="EMBL/GenBank/DDBJ databases">
        <authorList>
            <person name="Meier V. D."/>
        </authorList>
    </citation>
    <scope>NUCLEOTIDE SEQUENCE</scope>
    <source>
        <strain evidence="5">AVDCRST_MAG75</strain>
    </source>
</reference>
<dbReference type="InterPro" id="IPR020904">
    <property type="entry name" value="Sc_DH/Rdtase_CS"/>
</dbReference>
<evidence type="ECO:0000256" key="2">
    <source>
        <dbReference type="ARBA" id="ARBA00023002"/>
    </source>
</evidence>
<dbReference type="PRINTS" id="PR00081">
    <property type="entry name" value="GDHRDH"/>
</dbReference>
<dbReference type="InterPro" id="IPR002347">
    <property type="entry name" value="SDR_fam"/>
</dbReference>
<dbReference type="InterPro" id="IPR057326">
    <property type="entry name" value="KR_dom"/>
</dbReference>
<dbReference type="SUPFAM" id="SSF51735">
    <property type="entry name" value="NAD(P)-binding Rossmann-fold domains"/>
    <property type="match status" value="1"/>
</dbReference>
<dbReference type="SMART" id="SM00822">
    <property type="entry name" value="PKS_KR"/>
    <property type="match status" value="1"/>
</dbReference>
<evidence type="ECO:0000256" key="1">
    <source>
        <dbReference type="ARBA" id="ARBA00006484"/>
    </source>
</evidence>
<dbReference type="InterPro" id="IPR036291">
    <property type="entry name" value="NAD(P)-bd_dom_sf"/>
</dbReference>
<keyword evidence="2" id="KW-0560">Oxidoreductase</keyword>
<protein>
    <recommendedName>
        <fullName evidence="4">Ketoreductase domain-containing protein</fullName>
    </recommendedName>
</protein>
<dbReference type="PROSITE" id="PS00061">
    <property type="entry name" value="ADH_SHORT"/>
    <property type="match status" value="1"/>
</dbReference>
<evidence type="ECO:0000313" key="5">
    <source>
        <dbReference type="EMBL" id="CAA9372762.1"/>
    </source>
</evidence>
<dbReference type="GO" id="GO:0016491">
    <property type="term" value="F:oxidoreductase activity"/>
    <property type="evidence" value="ECO:0007669"/>
    <property type="project" value="UniProtKB-KW"/>
</dbReference>
<proteinExistence type="inferred from homology"/>
<sequence>MTGLVGIRQEGYPFATGGTCQQDRRLPVRAVGTLAMPIAVQSKEKPVRLKRRPATDPADRVVLITGGSSGIGLAAALHAAECGNRVALLARNSDRLDVAAAQCRDRGAAEVMVLEADVADAASVDTSVQQLLTTWGKIDLIIQSAGVAGYGLFTDVPVAVFDRIIETNVLGTANVVRSALPSMRARNQGTIIMVGSIIGYIATPSMTAYTTSKWAIRGLLRTLQVENRDRPGVHICYLAPAGVDTPIYRLAANYSDRDGRPPPPVLTAQRVAAAAFQLADRPRRTAQVGSMNLLILAGFNAMPAVYDRLVSPLFRAFASRPSSAPTGHPGNAFDSS</sequence>
<evidence type="ECO:0000256" key="3">
    <source>
        <dbReference type="RuleBase" id="RU000363"/>
    </source>
</evidence>